<evidence type="ECO:0000313" key="2">
    <source>
        <dbReference type="Proteomes" id="UP000535437"/>
    </source>
</evidence>
<evidence type="ECO:0000313" key="1">
    <source>
        <dbReference type="EMBL" id="NYJ77704.1"/>
    </source>
</evidence>
<keyword evidence="2" id="KW-1185">Reference proteome</keyword>
<organism evidence="1 2">
    <name type="scientific">Nesterenkonia xinjiangensis</name>
    <dbReference type="NCBI Taxonomy" id="225327"/>
    <lineage>
        <taxon>Bacteria</taxon>
        <taxon>Bacillati</taxon>
        <taxon>Actinomycetota</taxon>
        <taxon>Actinomycetes</taxon>
        <taxon>Micrococcales</taxon>
        <taxon>Micrococcaceae</taxon>
        <taxon>Nesterenkonia</taxon>
    </lineage>
</organism>
<dbReference type="AlphaFoldDB" id="A0A7Z0K8J3"/>
<dbReference type="Proteomes" id="UP000535437">
    <property type="component" value="Unassembled WGS sequence"/>
</dbReference>
<reference evidence="1 2" key="1">
    <citation type="submission" date="2020-07" db="EMBL/GenBank/DDBJ databases">
        <title>Sequencing the genomes of 1000 actinobacteria strains.</title>
        <authorList>
            <person name="Klenk H.-P."/>
        </authorList>
    </citation>
    <scope>NUCLEOTIDE SEQUENCE [LARGE SCALE GENOMIC DNA]</scope>
    <source>
        <strain evidence="1 2">DSM 15475</strain>
    </source>
</reference>
<dbReference type="EMBL" id="JACCFY010000001">
    <property type="protein sequence ID" value="NYJ77704.1"/>
    <property type="molecule type" value="Genomic_DNA"/>
</dbReference>
<comment type="caution">
    <text evidence="1">The sequence shown here is derived from an EMBL/GenBank/DDBJ whole genome shotgun (WGS) entry which is preliminary data.</text>
</comment>
<gene>
    <name evidence="1" type="ORF">HNR09_001115</name>
</gene>
<accession>A0A7Z0K8J3</accession>
<protein>
    <submittedName>
        <fullName evidence="1">Uncharacterized protein</fullName>
    </submittedName>
</protein>
<sequence length="29" mass="2815">MSATVTVNRAAARASPPAAALHPVGVSVL</sequence>
<proteinExistence type="predicted"/>
<name>A0A7Z0K8J3_9MICC</name>